<dbReference type="Proteomes" id="UP001153954">
    <property type="component" value="Unassembled WGS sequence"/>
</dbReference>
<dbReference type="Pfam" id="PF01498">
    <property type="entry name" value="HTH_Tnp_Tc3_2"/>
    <property type="match status" value="1"/>
</dbReference>
<reference evidence="2" key="1">
    <citation type="submission" date="2022-03" db="EMBL/GenBank/DDBJ databases">
        <authorList>
            <person name="Tunstrom K."/>
        </authorList>
    </citation>
    <scope>NUCLEOTIDE SEQUENCE</scope>
</reference>
<evidence type="ECO:0000259" key="1">
    <source>
        <dbReference type="Pfam" id="PF01498"/>
    </source>
</evidence>
<comment type="caution">
    <text evidence="2">The sequence shown here is derived from an EMBL/GenBank/DDBJ whole genome shotgun (WGS) entry which is preliminary data.</text>
</comment>
<dbReference type="Gene3D" id="3.30.420.10">
    <property type="entry name" value="Ribonuclease H-like superfamily/Ribonuclease H"/>
    <property type="match status" value="1"/>
</dbReference>
<protein>
    <recommendedName>
        <fullName evidence="1">Transposase Tc1-like domain-containing protein</fullName>
    </recommendedName>
</protein>
<proteinExistence type="predicted"/>
<name>A0AAU9UUN8_EUPED</name>
<sequence length="142" mass="16121">MERHDSQTTKTYQLIIAKGVLKRMGYGFYTVKEKPLLTAVQKKKRLKFARDHLNWTSDQNKFPASIMIWGCMSAQGVGGMQFVDGSINAASYQNLLEENFLPSIPSLKRRDSFIFQQDGASCHTARTTKATGEKHPYNRMAI</sequence>
<evidence type="ECO:0000313" key="2">
    <source>
        <dbReference type="EMBL" id="CAH2103399.1"/>
    </source>
</evidence>
<evidence type="ECO:0000313" key="3">
    <source>
        <dbReference type="Proteomes" id="UP001153954"/>
    </source>
</evidence>
<dbReference type="AlphaFoldDB" id="A0AAU9UUN8"/>
<dbReference type="GO" id="GO:0006313">
    <property type="term" value="P:DNA transposition"/>
    <property type="evidence" value="ECO:0007669"/>
    <property type="project" value="InterPro"/>
</dbReference>
<dbReference type="EMBL" id="CAKOGL010000026">
    <property type="protein sequence ID" value="CAH2103399.1"/>
    <property type="molecule type" value="Genomic_DNA"/>
</dbReference>
<organism evidence="2 3">
    <name type="scientific">Euphydryas editha</name>
    <name type="common">Edith's checkerspot</name>
    <dbReference type="NCBI Taxonomy" id="104508"/>
    <lineage>
        <taxon>Eukaryota</taxon>
        <taxon>Metazoa</taxon>
        <taxon>Ecdysozoa</taxon>
        <taxon>Arthropoda</taxon>
        <taxon>Hexapoda</taxon>
        <taxon>Insecta</taxon>
        <taxon>Pterygota</taxon>
        <taxon>Neoptera</taxon>
        <taxon>Endopterygota</taxon>
        <taxon>Lepidoptera</taxon>
        <taxon>Glossata</taxon>
        <taxon>Ditrysia</taxon>
        <taxon>Papilionoidea</taxon>
        <taxon>Nymphalidae</taxon>
        <taxon>Nymphalinae</taxon>
        <taxon>Euphydryas</taxon>
    </lineage>
</organism>
<dbReference type="InterPro" id="IPR002492">
    <property type="entry name" value="Transposase_Tc1-like"/>
</dbReference>
<accession>A0AAU9UUN8</accession>
<keyword evidence="3" id="KW-1185">Reference proteome</keyword>
<gene>
    <name evidence="2" type="ORF">EEDITHA_LOCUS17918</name>
</gene>
<dbReference type="GO" id="GO:0015074">
    <property type="term" value="P:DNA integration"/>
    <property type="evidence" value="ECO:0007669"/>
    <property type="project" value="InterPro"/>
</dbReference>
<feature type="domain" description="Transposase Tc1-like" evidence="1">
    <location>
        <begin position="20"/>
        <end position="54"/>
    </location>
</feature>
<dbReference type="InterPro" id="IPR036397">
    <property type="entry name" value="RNaseH_sf"/>
</dbReference>
<dbReference type="GO" id="GO:0003677">
    <property type="term" value="F:DNA binding"/>
    <property type="evidence" value="ECO:0007669"/>
    <property type="project" value="InterPro"/>
</dbReference>